<keyword evidence="3" id="KW-1185">Reference proteome</keyword>
<comment type="caution">
    <text evidence="2">The sequence shown here is derived from an EMBL/GenBank/DDBJ whole genome shotgun (WGS) entry which is preliminary data.</text>
</comment>
<proteinExistence type="predicted"/>
<dbReference type="OrthoDB" id="10635491at2759"/>
<protein>
    <submittedName>
        <fullName evidence="2">Uncharacterized protein</fullName>
    </submittedName>
</protein>
<feature type="region of interest" description="Disordered" evidence="1">
    <location>
        <begin position="26"/>
        <end position="45"/>
    </location>
</feature>
<reference evidence="3" key="1">
    <citation type="journal article" date="2023" name="Commun. Biol.">
        <title>Genome analysis of Parmales, the sister group of diatoms, reveals the evolutionary specialization of diatoms from phago-mixotrophs to photoautotrophs.</title>
        <authorList>
            <person name="Ban H."/>
            <person name="Sato S."/>
            <person name="Yoshikawa S."/>
            <person name="Yamada K."/>
            <person name="Nakamura Y."/>
            <person name="Ichinomiya M."/>
            <person name="Sato N."/>
            <person name="Blanc-Mathieu R."/>
            <person name="Endo H."/>
            <person name="Kuwata A."/>
            <person name="Ogata H."/>
        </authorList>
    </citation>
    <scope>NUCLEOTIDE SEQUENCE [LARGE SCALE GENOMIC DNA]</scope>
</reference>
<evidence type="ECO:0000256" key="1">
    <source>
        <dbReference type="SAM" id="MobiDB-lite"/>
    </source>
</evidence>
<accession>A0A9W7GRR6</accession>
<name>A0A9W7GRR6_9STRA</name>
<gene>
    <name evidence="2" type="ORF">TrCOL_g7424</name>
</gene>
<feature type="compositionally biased region" description="Polar residues" evidence="1">
    <location>
        <begin position="31"/>
        <end position="45"/>
    </location>
</feature>
<evidence type="ECO:0000313" key="2">
    <source>
        <dbReference type="EMBL" id="GMI49095.1"/>
    </source>
</evidence>
<sequence length="221" mass="23939">MFTTTSPVPPQGAEQRQGSVALTLVSPDARSPSTGETASTITPTSFPCDAIAPTERYPTVTNFNSDYGTKEPMRTTLKIKGSWYGNANFNIIITRNLIDEISSTVWLSRAVQGQSTRLDIAEELEAIIQGKLNIFTSLFQRSHPIGLKSKRAAQQKAKELLNLIEPAIIFRATQPYAAKRALFDAASIVISNPPQADMTLPEFIITSLTHTPTSNAATGAS</sequence>
<evidence type="ECO:0000313" key="3">
    <source>
        <dbReference type="Proteomes" id="UP001165065"/>
    </source>
</evidence>
<organism evidence="2 3">
    <name type="scientific">Triparma columacea</name>
    <dbReference type="NCBI Taxonomy" id="722753"/>
    <lineage>
        <taxon>Eukaryota</taxon>
        <taxon>Sar</taxon>
        <taxon>Stramenopiles</taxon>
        <taxon>Ochrophyta</taxon>
        <taxon>Bolidophyceae</taxon>
        <taxon>Parmales</taxon>
        <taxon>Triparmaceae</taxon>
        <taxon>Triparma</taxon>
    </lineage>
</organism>
<dbReference type="EMBL" id="BRYA01000462">
    <property type="protein sequence ID" value="GMI49095.1"/>
    <property type="molecule type" value="Genomic_DNA"/>
</dbReference>
<dbReference type="Proteomes" id="UP001165065">
    <property type="component" value="Unassembled WGS sequence"/>
</dbReference>
<dbReference type="AlphaFoldDB" id="A0A9W7GRR6"/>